<dbReference type="EMBL" id="SHBP01000029">
    <property type="protein sequence ID" value="RZO18481.1"/>
    <property type="molecule type" value="Genomic_DNA"/>
</dbReference>
<dbReference type="AlphaFoldDB" id="A0A520MB75"/>
<evidence type="ECO:0000256" key="5">
    <source>
        <dbReference type="ARBA" id="ARBA00022519"/>
    </source>
</evidence>
<accession>A0A520MB75</accession>
<keyword evidence="6" id="KW-0812">Transmembrane</keyword>
<dbReference type="GO" id="GO:0015628">
    <property type="term" value="P:protein secretion by the type II secretion system"/>
    <property type="evidence" value="ECO:0007669"/>
    <property type="project" value="InterPro"/>
</dbReference>
<sequence>MSPQRQGFSLFEMLICIGFLSILLFISLPSMSSLSSNQRVSTQITEIRHALYLARDLAVTQGKVWKVCLVDVSSSCVKEGGKSLVVFRDDNNDHQLNNNESVKKTSDIKGVKIKLSASNRSYMRFKITGEALESGNFQVCSSDPNNPYGRQVIVYRSGRVRLSVDADNDGYHESSNGTVNCD</sequence>
<keyword evidence="4" id="KW-0488">Methylation</keyword>
<evidence type="ECO:0000256" key="3">
    <source>
        <dbReference type="ARBA" id="ARBA00022475"/>
    </source>
</evidence>
<keyword evidence="5" id="KW-0997">Cell inner membrane</keyword>
<evidence type="ECO:0000256" key="8">
    <source>
        <dbReference type="ARBA" id="ARBA00023136"/>
    </source>
</evidence>
<dbReference type="InterPro" id="IPR022346">
    <property type="entry name" value="T2SS_GspH"/>
</dbReference>
<dbReference type="GO" id="GO:0015627">
    <property type="term" value="C:type II protein secretion system complex"/>
    <property type="evidence" value="ECO:0007669"/>
    <property type="project" value="InterPro"/>
</dbReference>
<reference evidence="12 13" key="1">
    <citation type="submission" date="2019-02" db="EMBL/GenBank/DDBJ databases">
        <title>Prokaryotic population dynamics and viral predation in marine succession experiment using metagenomics: the confinement effect.</title>
        <authorList>
            <person name="Haro-Moreno J.M."/>
            <person name="Rodriguez-Valera F."/>
            <person name="Lopez-Perez M."/>
        </authorList>
    </citation>
    <scope>NUCLEOTIDE SEQUENCE [LARGE SCALE GENOMIC DNA]</scope>
    <source>
        <strain evidence="12">MED-G170</strain>
    </source>
</reference>
<evidence type="ECO:0000313" key="13">
    <source>
        <dbReference type="Proteomes" id="UP000315889"/>
    </source>
</evidence>
<evidence type="ECO:0000256" key="4">
    <source>
        <dbReference type="ARBA" id="ARBA00022481"/>
    </source>
</evidence>
<evidence type="ECO:0000256" key="1">
    <source>
        <dbReference type="ARBA" id="ARBA00004377"/>
    </source>
</evidence>
<organism evidence="12 13">
    <name type="scientific">SAR92 clade bacterium</name>
    <dbReference type="NCBI Taxonomy" id="2315479"/>
    <lineage>
        <taxon>Bacteria</taxon>
        <taxon>Pseudomonadati</taxon>
        <taxon>Pseudomonadota</taxon>
        <taxon>Gammaproteobacteria</taxon>
        <taxon>Cellvibrionales</taxon>
        <taxon>Porticoccaceae</taxon>
        <taxon>SAR92 clade</taxon>
    </lineage>
</organism>
<evidence type="ECO:0000256" key="6">
    <source>
        <dbReference type="ARBA" id="ARBA00022692"/>
    </source>
</evidence>
<comment type="caution">
    <text evidence="12">The sequence shown here is derived from an EMBL/GenBank/DDBJ whole genome shotgun (WGS) entry which is preliminary data.</text>
</comment>
<evidence type="ECO:0000256" key="9">
    <source>
        <dbReference type="ARBA" id="ARBA00025772"/>
    </source>
</evidence>
<dbReference type="Pfam" id="PF12019">
    <property type="entry name" value="GspH"/>
    <property type="match status" value="1"/>
</dbReference>
<keyword evidence="7" id="KW-1133">Transmembrane helix</keyword>
<evidence type="ECO:0000313" key="12">
    <source>
        <dbReference type="EMBL" id="RZO18481.1"/>
    </source>
</evidence>
<keyword evidence="8" id="KW-0472">Membrane</keyword>
<dbReference type="InterPro" id="IPR045584">
    <property type="entry name" value="Pilin-like"/>
</dbReference>
<dbReference type="SUPFAM" id="SSF54523">
    <property type="entry name" value="Pili subunits"/>
    <property type="match status" value="1"/>
</dbReference>
<protein>
    <recommendedName>
        <fullName evidence="2">Type II secretion system protein H</fullName>
    </recommendedName>
    <alternativeName>
        <fullName evidence="10">General secretion pathway protein H</fullName>
    </alternativeName>
</protein>
<gene>
    <name evidence="12" type="ORF">EVB03_09885</name>
</gene>
<dbReference type="Gene3D" id="3.55.40.10">
    <property type="entry name" value="minor pseudopilin epsh domain"/>
    <property type="match status" value="1"/>
</dbReference>
<evidence type="ECO:0000259" key="11">
    <source>
        <dbReference type="Pfam" id="PF12019"/>
    </source>
</evidence>
<comment type="subcellular location">
    <subcellularLocation>
        <location evidence="1">Cell inner membrane</location>
        <topology evidence="1">Single-pass membrane protein</topology>
    </subcellularLocation>
</comment>
<dbReference type="GO" id="GO:0005886">
    <property type="term" value="C:plasma membrane"/>
    <property type="evidence" value="ECO:0007669"/>
    <property type="project" value="UniProtKB-SubCell"/>
</dbReference>
<dbReference type="Proteomes" id="UP000315889">
    <property type="component" value="Unassembled WGS sequence"/>
</dbReference>
<evidence type="ECO:0000256" key="10">
    <source>
        <dbReference type="ARBA" id="ARBA00030775"/>
    </source>
</evidence>
<name>A0A520MB75_9GAMM</name>
<keyword evidence="3" id="KW-1003">Cell membrane</keyword>
<proteinExistence type="inferred from homology"/>
<feature type="domain" description="General secretion pathway GspH" evidence="11">
    <location>
        <begin position="45"/>
        <end position="158"/>
    </location>
</feature>
<comment type="similarity">
    <text evidence="9">Belongs to the GSP H family.</text>
</comment>
<evidence type="ECO:0000256" key="7">
    <source>
        <dbReference type="ARBA" id="ARBA00022989"/>
    </source>
</evidence>
<evidence type="ECO:0000256" key="2">
    <source>
        <dbReference type="ARBA" id="ARBA00021549"/>
    </source>
</evidence>